<dbReference type="AlphaFoldDB" id="A0A645BZS9"/>
<feature type="region of interest" description="Disordered" evidence="1">
    <location>
        <begin position="70"/>
        <end position="119"/>
    </location>
</feature>
<reference evidence="2" key="1">
    <citation type="submission" date="2019-08" db="EMBL/GenBank/DDBJ databases">
        <authorList>
            <person name="Kucharzyk K."/>
            <person name="Murdoch R.W."/>
            <person name="Higgins S."/>
            <person name="Loffler F."/>
        </authorList>
    </citation>
    <scope>NUCLEOTIDE SEQUENCE</scope>
</reference>
<accession>A0A645BZS9</accession>
<feature type="compositionally biased region" description="Low complexity" evidence="1">
    <location>
        <begin position="95"/>
        <end position="112"/>
    </location>
</feature>
<evidence type="ECO:0000256" key="1">
    <source>
        <dbReference type="SAM" id="MobiDB-lite"/>
    </source>
</evidence>
<feature type="compositionally biased region" description="Polar residues" evidence="1">
    <location>
        <begin position="71"/>
        <end position="87"/>
    </location>
</feature>
<sequence length="138" mass="15325">MKKKTKVKITSTTMLIIASLSMAVLQNSKKYATSMDICSESEFVKIHRDNPSPSQVRNTVGKEIPRIKNRIANSEQPSLELPSTQLAENEESNVPPTATTQTATNWTRPTPTELTNPKMGDTRVIEGQKQVYFLGFVG</sequence>
<organism evidence="2">
    <name type="scientific">bioreactor metagenome</name>
    <dbReference type="NCBI Taxonomy" id="1076179"/>
    <lineage>
        <taxon>unclassified sequences</taxon>
        <taxon>metagenomes</taxon>
        <taxon>ecological metagenomes</taxon>
    </lineage>
</organism>
<protein>
    <submittedName>
        <fullName evidence="2">Uncharacterized protein</fullName>
    </submittedName>
</protein>
<proteinExistence type="predicted"/>
<dbReference type="EMBL" id="VSSQ01023886">
    <property type="protein sequence ID" value="MPM71076.1"/>
    <property type="molecule type" value="Genomic_DNA"/>
</dbReference>
<evidence type="ECO:0000313" key="2">
    <source>
        <dbReference type="EMBL" id="MPM71076.1"/>
    </source>
</evidence>
<comment type="caution">
    <text evidence="2">The sequence shown here is derived from an EMBL/GenBank/DDBJ whole genome shotgun (WGS) entry which is preliminary data.</text>
</comment>
<name>A0A645BZS9_9ZZZZ</name>
<gene>
    <name evidence="2" type="ORF">SDC9_118039</name>
</gene>